<proteinExistence type="predicted"/>
<dbReference type="SMART" id="SM00448">
    <property type="entry name" value="REC"/>
    <property type="match status" value="1"/>
</dbReference>
<gene>
    <name evidence="8" type="ORF">IM700_003575</name>
</gene>
<evidence type="ECO:0000313" key="8">
    <source>
        <dbReference type="EMBL" id="MBM6994741.1"/>
    </source>
</evidence>
<dbReference type="SUPFAM" id="SSF46689">
    <property type="entry name" value="Homeodomain-like"/>
    <property type="match status" value="2"/>
</dbReference>
<dbReference type="Gene3D" id="1.10.10.60">
    <property type="entry name" value="Homeodomain-like"/>
    <property type="match status" value="2"/>
</dbReference>
<accession>A0ABS2H1Z4</accession>
<evidence type="ECO:0000256" key="1">
    <source>
        <dbReference type="ARBA" id="ARBA00023015"/>
    </source>
</evidence>
<dbReference type="CDD" id="cd17536">
    <property type="entry name" value="REC_YesN-like"/>
    <property type="match status" value="1"/>
</dbReference>
<reference evidence="8 9" key="1">
    <citation type="submission" date="2021-01" db="EMBL/GenBank/DDBJ databases">
        <title>Paenibacillus sp.nov. isolated from the rhizosphere soil of tomato plant.</title>
        <authorList>
            <person name="Thin K.K."/>
            <person name="Zhang X."/>
            <person name="He S."/>
        </authorList>
    </citation>
    <scope>NUCLEOTIDE SEQUENCE [LARGE SCALE GENOMIC DNA]</scope>
    <source>
        <strain evidence="8 9">DXFW5</strain>
    </source>
</reference>
<dbReference type="Pfam" id="PF12833">
    <property type="entry name" value="HTH_18"/>
    <property type="match status" value="1"/>
</dbReference>
<dbReference type="PROSITE" id="PS50110">
    <property type="entry name" value="RESPONSE_REGULATORY"/>
    <property type="match status" value="1"/>
</dbReference>
<dbReference type="PRINTS" id="PR00032">
    <property type="entry name" value="HTHARAC"/>
</dbReference>
<dbReference type="InterPro" id="IPR001789">
    <property type="entry name" value="Sig_transdc_resp-reg_receiver"/>
</dbReference>
<dbReference type="InterPro" id="IPR009057">
    <property type="entry name" value="Homeodomain-like_sf"/>
</dbReference>
<evidence type="ECO:0000256" key="4">
    <source>
        <dbReference type="PROSITE-ProRule" id="PRU00169"/>
    </source>
</evidence>
<keyword evidence="4" id="KW-0597">Phosphoprotein</keyword>
<dbReference type="PROSITE" id="PS01124">
    <property type="entry name" value="HTH_ARAC_FAMILY_2"/>
    <property type="match status" value="1"/>
</dbReference>
<dbReference type="EMBL" id="JADCNN020000002">
    <property type="protein sequence ID" value="MBM6994741.1"/>
    <property type="molecule type" value="Genomic_DNA"/>
</dbReference>
<dbReference type="SMART" id="SM00342">
    <property type="entry name" value="HTH_ARAC"/>
    <property type="match status" value="1"/>
</dbReference>
<feature type="modified residue" description="4-aspartylphosphate" evidence="4">
    <location>
        <position position="55"/>
    </location>
</feature>
<dbReference type="SUPFAM" id="SSF52172">
    <property type="entry name" value="CheY-like"/>
    <property type="match status" value="1"/>
</dbReference>
<dbReference type="Proteomes" id="UP001516620">
    <property type="component" value="Unassembled WGS sequence"/>
</dbReference>
<evidence type="ECO:0000259" key="7">
    <source>
        <dbReference type="PROSITE" id="PS50110"/>
    </source>
</evidence>
<dbReference type="PANTHER" id="PTHR43280">
    <property type="entry name" value="ARAC-FAMILY TRANSCRIPTIONAL REGULATOR"/>
    <property type="match status" value="1"/>
</dbReference>
<dbReference type="Pfam" id="PF17853">
    <property type="entry name" value="GGDEF_2"/>
    <property type="match status" value="1"/>
</dbReference>
<organism evidence="8 9">
    <name type="scientific">Paenibacillus rhizolycopersici</name>
    <dbReference type="NCBI Taxonomy" id="2780073"/>
    <lineage>
        <taxon>Bacteria</taxon>
        <taxon>Bacillati</taxon>
        <taxon>Bacillota</taxon>
        <taxon>Bacilli</taxon>
        <taxon>Bacillales</taxon>
        <taxon>Paenibacillaceae</taxon>
        <taxon>Paenibacillus</taxon>
    </lineage>
</organism>
<dbReference type="InterPro" id="IPR020449">
    <property type="entry name" value="Tscrpt_reg_AraC-type_HTH"/>
</dbReference>
<dbReference type="RefSeq" id="WP_193416818.1">
    <property type="nucleotide sequence ID" value="NZ_JADCNN020000002.1"/>
</dbReference>
<evidence type="ECO:0000256" key="2">
    <source>
        <dbReference type="ARBA" id="ARBA00023125"/>
    </source>
</evidence>
<keyword evidence="2" id="KW-0238">DNA-binding</keyword>
<evidence type="ECO:0000259" key="6">
    <source>
        <dbReference type="PROSITE" id="PS01124"/>
    </source>
</evidence>
<feature type="domain" description="HTH araC/xylS-type" evidence="6">
    <location>
        <begin position="435"/>
        <end position="533"/>
    </location>
</feature>
<dbReference type="InterPro" id="IPR011006">
    <property type="entry name" value="CheY-like_superfamily"/>
</dbReference>
<dbReference type="InterPro" id="IPR041522">
    <property type="entry name" value="CdaR_GGDEF"/>
</dbReference>
<feature type="domain" description="Response regulatory" evidence="7">
    <location>
        <begin position="3"/>
        <end position="120"/>
    </location>
</feature>
<dbReference type="InterPro" id="IPR018062">
    <property type="entry name" value="HTH_AraC-typ_CS"/>
</dbReference>
<dbReference type="PROSITE" id="PS00041">
    <property type="entry name" value="HTH_ARAC_FAMILY_1"/>
    <property type="match status" value="1"/>
</dbReference>
<name>A0ABS2H1Z4_9BACL</name>
<dbReference type="Pfam" id="PF00072">
    <property type="entry name" value="Response_reg"/>
    <property type="match status" value="1"/>
</dbReference>
<feature type="region of interest" description="Disordered" evidence="5">
    <location>
        <begin position="524"/>
        <end position="543"/>
    </location>
</feature>
<comment type="caution">
    <text evidence="8">The sequence shown here is derived from an EMBL/GenBank/DDBJ whole genome shotgun (WGS) entry which is preliminary data.</text>
</comment>
<evidence type="ECO:0000256" key="3">
    <source>
        <dbReference type="ARBA" id="ARBA00023163"/>
    </source>
</evidence>
<keyword evidence="9" id="KW-1185">Reference proteome</keyword>
<evidence type="ECO:0000313" key="9">
    <source>
        <dbReference type="Proteomes" id="UP001516620"/>
    </source>
</evidence>
<dbReference type="Gene3D" id="3.40.50.2300">
    <property type="match status" value="1"/>
</dbReference>
<sequence>MYKVMVVDDETLGRKSIRKMISELLLDVEVIAEAQNGEEALELIKIGKPHIVVTDMNMPVMDGQRFLEALHERYGDIRVIVISGYSQFEYLKAAIRYQACEYLLKPVSVPELRESMVQAMEAIRRYMSLQQQQRETREMRRMKRGAFLQNVTAQRIANRTDIMQQAREMQMDASESYRLVVIRFRRFSEVARTGFHGNAELLMFSIDNILREILGDERMPTFISDDGMGCCLIVSEDSPEGEAFATAEEGGTPGYKWLEALHKAVQRTLKLEVLAGVSGVCEGYEELREAYRAAERTLLHECLHGSGLTVSLANPSEQPRNTAALTSFDVLAIRQAFASGSASDFRRLLEDYRTRTNRSVDITIGQVQRELMIIREAAESEMKGIAAAHPALYETAAVAGVTEPGELRRLLAEWADAAEEYGAGRRETDSAQLIGQLVDYLDAHYFEDVSLIDAATRFHLDPSYLSKLFKSVTSENFIEYVTRKRIEKACELLRSSERKISDISELVGYENQRYFSQVFKKNTGQTPSEYRDAHADQTGNTKN</sequence>
<keyword evidence="1" id="KW-0805">Transcription regulation</keyword>
<dbReference type="PANTHER" id="PTHR43280:SF28">
    <property type="entry name" value="HTH-TYPE TRANSCRIPTIONAL ACTIVATOR RHAS"/>
    <property type="match status" value="1"/>
</dbReference>
<evidence type="ECO:0000256" key="5">
    <source>
        <dbReference type="SAM" id="MobiDB-lite"/>
    </source>
</evidence>
<protein>
    <submittedName>
        <fullName evidence="8">Response regulator</fullName>
    </submittedName>
</protein>
<dbReference type="InterPro" id="IPR018060">
    <property type="entry name" value="HTH_AraC"/>
</dbReference>
<keyword evidence="3" id="KW-0804">Transcription</keyword>